<protein>
    <submittedName>
        <fullName evidence="2">Uncharacterized protein</fullName>
    </submittedName>
</protein>
<reference evidence="2 3" key="1">
    <citation type="submission" date="2019-02" db="EMBL/GenBank/DDBJ databases">
        <title>Deep-cultivation of Planctomycetes and their phenomic and genomic characterization uncovers novel biology.</title>
        <authorList>
            <person name="Wiegand S."/>
            <person name="Jogler M."/>
            <person name="Boedeker C."/>
            <person name="Pinto D."/>
            <person name="Vollmers J."/>
            <person name="Rivas-Marin E."/>
            <person name="Kohn T."/>
            <person name="Peeters S.H."/>
            <person name="Heuer A."/>
            <person name="Rast P."/>
            <person name="Oberbeckmann S."/>
            <person name="Bunk B."/>
            <person name="Jeske O."/>
            <person name="Meyerdierks A."/>
            <person name="Storesund J.E."/>
            <person name="Kallscheuer N."/>
            <person name="Luecker S."/>
            <person name="Lage O.M."/>
            <person name="Pohl T."/>
            <person name="Merkel B.J."/>
            <person name="Hornburger P."/>
            <person name="Mueller R.-W."/>
            <person name="Bruemmer F."/>
            <person name="Labrenz M."/>
            <person name="Spormann A.M."/>
            <person name="Op Den Camp H."/>
            <person name="Overmann J."/>
            <person name="Amann R."/>
            <person name="Jetten M.S.M."/>
            <person name="Mascher T."/>
            <person name="Medema M.H."/>
            <person name="Devos D.P."/>
            <person name="Kaster A.-K."/>
            <person name="Ovreas L."/>
            <person name="Rohde M."/>
            <person name="Galperin M.Y."/>
            <person name="Jogler C."/>
        </authorList>
    </citation>
    <scope>NUCLEOTIDE SEQUENCE [LARGE SCALE GENOMIC DNA]</scope>
    <source>
        <strain evidence="2 3">Pla144</strain>
    </source>
</reference>
<feature type="transmembrane region" description="Helical" evidence="1">
    <location>
        <begin position="45"/>
        <end position="62"/>
    </location>
</feature>
<organism evidence="2 3">
    <name type="scientific">Bythopirellula polymerisocia</name>
    <dbReference type="NCBI Taxonomy" id="2528003"/>
    <lineage>
        <taxon>Bacteria</taxon>
        <taxon>Pseudomonadati</taxon>
        <taxon>Planctomycetota</taxon>
        <taxon>Planctomycetia</taxon>
        <taxon>Pirellulales</taxon>
        <taxon>Lacipirellulaceae</taxon>
        <taxon>Bythopirellula</taxon>
    </lineage>
</organism>
<feature type="transmembrane region" description="Helical" evidence="1">
    <location>
        <begin position="6"/>
        <end position="25"/>
    </location>
</feature>
<keyword evidence="1" id="KW-1133">Transmembrane helix</keyword>
<keyword evidence="3" id="KW-1185">Reference proteome</keyword>
<feature type="transmembrane region" description="Helical" evidence="1">
    <location>
        <begin position="90"/>
        <end position="107"/>
    </location>
</feature>
<keyword evidence="1" id="KW-0812">Transmembrane</keyword>
<dbReference type="Proteomes" id="UP000318437">
    <property type="component" value="Unassembled WGS sequence"/>
</dbReference>
<keyword evidence="1" id="KW-0472">Membrane</keyword>
<accession>A0A5C6CYQ8</accession>
<evidence type="ECO:0000313" key="3">
    <source>
        <dbReference type="Proteomes" id="UP000318437"/>
    </source>
</evidence>
<dbReference type="RefSeq" id="WP_146450266.1">
    <property type="nucleotide sequence ID" value="NZ_SJPS01000002.1"/>
</dbReference>
<dbReference type="EMBL" id="SJPS01000002">
    <property type="protein sequence ID" value="TWU28611.1"/>
    <property type="molecule type" value="Genomic_DNA"/>
</dbReference>
<gene>
    <name evidence="2" type="ORF">Pla144_19030</name>
</gene>
<feature type="transmembrane region" description="Helical" evidence="1">
    <location>
        <begin position="127"/>
        <end position="145"/>
    </location>
</feature>
<proteinExistence type="predicted"/>
<sequence length="147" mass="16397">MQQYFVLLLILTGSVGGAFIVHRLLSRFKNQRDTDWQREIGWKGWLASICLGVIVVSIWTNVADKLVQPLRGKMTAAPLKVGLGAVYENYTFPVLCASGLMAFLAIASQLLPSPDGQWKFIHGTRRVVAILSWIMALFYFVASLLPQ</sequence>
<dbReference type="AlphaFoldDB" id="A0A5C6CYQ8"/>
<evidence type="ECO:0000256" key="1">
    <source>
        <dbReference type="SAM" id="Phobius"/>
    </source>
</evidence>
<comment type="caution">
    <text evidence="2">The sequence shown here is derived from an EMBL/GenBank/DDBJ whole genome shotgun (WGS) entry which is preliminary data.</text>
</comment>
<evidence type="ECO:0000313" key="2">
    <source>
        <dbReference type="EMBL" id="TWU28611.1"/>
    </source>
</evidence>
<name>A0A5C6CYQ8_9BACT</name>